<dbReference type="Pfam" id="PF05795">
    <property type="entry name" value="Plasmodium_Vir"/>
    <property type="match status" value="1"/>
</dbReference>
<reference evidence="3" key="1">
    <citation type="submission" date="2016-05" db="EMBL/GenBank/DDBJ databases">
        <authorList>
            <person name="Naeem Raeece"/>
        </authorList>
    </citation>
    <scope>NUCLEOTIDE SEQUENCE [LARGE SCALE GENOMIC DNA]</scope>
</reference>
<organism evidence="2 3">
    <name type="scientific">Plasmodium malariae</name>
    <dbReference type="NCBI Taxonomy" id="5858"/>
    <lineage>
        <taxon>Eukaryota</taxon>
        <taxon>Sar</taxon>
        <taxon>Alveolata</taxon>
        <taxon>Apicomplexa</taxon>
        <taxon>Aconoidasida</taxon>
        <taxon>Haemosporida</taxon>
        <taxon>Plasmodiidae</taxon>
        <taxon>Plasmodium</taxon>
        <taxon>Plasmodium (Plasmodium)</taxon>
    </lineage>
</organism>
<dbReference type="VEuPathDB" id="PlasmoDB:PmUG01_02010500"/>
<dbReference type="Proteomes" id="UP000078597">
    <property type="component" value="Unassembled WGS sequence"/>
</dbReference>
<feature type="transmembrane region" description="Helical" evidence="1">
    <location>
        <begin position="260"/>
        <end position="278"/>
    </location>
</feature>
<evidence type="ECO:0000256" key="1">
    <source>
        <dbReference type="SAM" id="Phobius"/>
    </source>
</evidence>
<name>A0A1A8X505_PLAMA</name>
<proteinExistence type="predicted"/>
<keyword evidence="1" id="KW-0472">Membrane</keyword>
<evidence type="ECO:0000313" key="2">
    <source>
        <dbReference type="EMBL" id="SBT00329.1"/>
    </source>
</evidence>
<keyword evidence="1" id="KW-0812">Transmembrane</keyword>
<dbReference type="AlphaFoldDB" id="A0A1A8X505"/>
<protein>
    <submittedName>
        <fullName evidence="2">PIR Superfamily Protein</fullName>
    </submittedName>
</protein>
<accession>A0A1A8X505</accession>
<keyword evidence="1" id="KW-1133">Transmembrane helix</keyword>
<evidence type="ECO:0000313" key="3">
    <source>
        <dbReference type="Proteomes" id="UP000078597"/>
    </source>
</evidence>
<sequence>MSVKQIKRQLYFLENWPEYNFDKFRGIVNDDYRTTECIKINGFGLHKSKENCVKLHTILDNLENILDLSHGKFSNIWNSFRNVISYKPENKVYSSTAMDNFIDTFGKIVEENYVKNFNKYKNLNGTEEEVIDTMMLYYFVENLGNINRMISNAHDKNNNICCWFINHCLEIVRKYQNGKCSNYNINDKSSGSTICIEVKNFLAQYGEKLYPHIKYLQNLDKLEPKHSITDAILCSSEDPFRNNFHSFFRSSSELTKTGKGVITVFSIFGVFLILFFLYKVYSSTAMDNFIDTFGKIVEENYVKNFNKYKNLNGTEEEVIDTMMLYYFVENLGNINRMISNAHDKNNNICCWFINHCLEIVRKYQNGKCSNYNINDKSSGSTICIEVKNFLAQYGEKLYPHIKYLQNLDKLEPKHSITDAILCSSEDPFRNNFHSFFRSSSELTKTGKGVITVFSIFGVFLILFFLYKFTPLSSYINPQYRRTRRIWRNIERNAENKFINDDSQSEESARHIPNYMDYTSSSSSQSLY</sequence>
<dbReference type="VEuPathDB" id="PlasmoDB:PmUG01_02010900"/>
<dbReference type="InterPro" id="IPR008780">
    <property type="entry name" value="Plasmodium_Vir"/>
</dbReference>
<gene>
    <name evidence="2" type="ORF">PMALA_075280</name>
</gene>
<feature type="transmembrane region" description="Helical" evidence="1">
    <location>
        <begin position="448"/>
        <end position="466"/>
    </location>
</feature>
<dbReference type="EMBL" id="FLQW01006347">
    <property type="protein sequence ID" value="SBT00329.1"/>
    <property type="molecule type" value="Genomic_DNA"/>
</dbReference>